<feature type="region of interest" description="Disordered" evidence="1">
    <location>
        <begin position="23"/>
        <end position="54"/>
    </location>
</feature>
<evidence type="ECO:0000256" key="1">
    <source>
        <dbReference type="SAM" id="MobiDB-lite"/>
    </source>
</evidence>
<dbReference type="AlphaFoldDB" id="A0AAD9TKY8"/>
<dbReference type="EMBL" id="JANJYI010000008">
    <property type="protein sequence ID" value="KAK2637692.1"/>
    <property type="molecule type" value="Genomic_DNA"/>
</dbReference>
<protein>
    <submittedName>
        <fullName evidence="2">Uncharacterized protein</fullName>
    </submittedName>
</protein>
<proteinExistence type="predicted"/>
<organism evidence="2 3">
    <name type="scientific">Dipteronia dyeriana</name>
    <dbReference type="NCBI Taxonomy" id="168575"/>
    <lineage>
        <taxon>Eukaryota</taxon>
        <taxon>Viridiplantae</taxon>
        <taxon>Streptophyta</taxon>
        <taxon>Embryophyta</taxon>
        <taxon>Tracheophyta</taxon>
        <taxon>Spermatophyta</taxon>
        <taxon>Magnoliopsida</taxon>
        <taxon>eudicotyledons</taxon>
        <taxon>Gunneridae</taxon>
        <taxon>Pentapetalae</taxon>
        <taxon>rosids</taxon>
        <taxon>malvids</taxon>
        <taxon>Sapindales</taxon>
        <taxon>Sapindaceae</taxon>
        <taxon>Hippocastanoideae</taxon>
        <taxon>Acereae</taxon>
        <taxon>Dipteronia</taxon>
    </lineage>
</organism>
<reference evidence="2" key="1">
    <citation type="journal article" date="2023" name="Plant J.">
        <title>Genome sequences and population genomics provide insights into the demographic history, inbreeding, and mutation load of two 'living fossil' tree species of Dipteronia.</title>
        <authorList>
            <person name="Feng Y."/>
            <person name="Comes H.P."/>
            <person name="Chen J."/>
            <person name="Zhu S."/>
            <person name="Lu R."/>
            <person name="Zhang X."/>
            <person name="Li P."/>
            <person name="Qiu J."/>
            <person name="Olsen K.M."/>
            <person name="Qiu Y."/>
        </authorList>
    </citation>
    <scope>NUCLEOTIDE SEQUENCE</scope>
    <source>
        <strain evidence="2">KIB01</strain>
    </source>
</reference>
<evidence type="ECO:0000313" key="3">
    <source>
        <dbReference type="Proteomes" id="UP001280121"/>
    </source>
</evidence>
<comment type="caution">
    <text evidence="2">The sequence shown here is derived from an EMBL/GenBank/DDBJ whole genome shotgun (WGS) entry which is preliminary data.</text>
</comment>
<evidence type="ECO:0000313" key="2">
    <source>
        <dbReference type="EMBL" id="KAK2637692.1"/>
    </source>
</evidence>
<dbReference type="Proteomes" id="UP001280121">
    <property type="component" value="Unassembled WGS sequence"/>
</dbReference>
<name>A0AAD9TKY8_9ROSI</name>
<sequence>MKGDCQVMRQKRIEEDGRIIATAKGEERSTEAVAAKEEVDRRTDEAAEKEVRKR</sequence>
<gene>
    <name evidence="2" type="ORF">Ddye_025487</name>
</gene>
<keyword evidence="3" id="KW-1185">Reference proteome</keyword>
<accession>A0AAD9TKY8</accession>